<evidence type="ECO:0000313" key="2">
    <source>
        <dbReference type="Proteomes" id="UP001500751"/>
    </source>
</evidence>
<evidence type="ECO:0000313" key="1">
    <source>
        <dbReference type="EMBL" id="GAA2019014.1"/>
    </source>
</evidence>
<dbReference type="EMBL" id="BAAAQN010000006">
    <property type="protein sequence ID" value="GAA2019014.1"/>
    <property type="molecule type" value="Genomic_DNA"/>
</dbReference>
<accession>A0ABN2TS35</accession>
<dbReference type="Proteomes" id="UP001500751">
    <property type="component" value="Unassembled WGS sequence"/>
</dbReference>
<sequence>MTRRLLRRAEQIRCPVFPNNVCKEFVMRRVSARPDGARGDVVRAVRGLGGRLGALRQAWRSRSFDGRDVTLLMAGHLEVMEAHRAMFASTGRDSCTHGVLTGGPACVPCLFGEDARQTAQARAIRDVMRFGGWGVPEAWSQARARVCGVTVAV</sequence>
<protein>
    <submittedName>
        <fullName evidence="1">Uncharacterized protein</fullName>
    </submittedName>
</protein>
<comment type="caution">
    <text evidence="1">The sequence shown here is derived from an EMBL/GenBank/DDBJ whole genome shotgun (WGS) entry which is preliminary data.</text>
</comment>
<organism evidence="1 2">
    <name type="scientific">Catenulispora yoronensis</name>
    <dbReference type="NCBI Taxonomy" id="450799"/>
    <lineage>
        <taxon>Bacteria</taxon>
        <taxon>Bacillati</taxon>
        <taxon>Actinomycetota</taxon>
        <taxon>Actinomycetes</taxon>
        <taxon>Catenulisporales</taxon>
        <taxon>Catenulisporaceae</taxon>
        <taxon>Catenulispora</taxon>
    </lineage>
</organism>
<gene>
    <name evidence="1" type="ORF">GCM10009839_14180</name>
</gene>
<name>A0ABN2TS35_9ACTN</name>
<keyword evidence="2" id="KW-1185">Reference proteome</keyword>
<proteinExistence type="predicted"/>
<reference evidence="1 2" key="1">
    <citation type="journal article" date="2019" name="Int. J. Syst. Evol. Microbiol.">
        <title>The Global Catalogue of Microorganisms (GCM) 10K type strain sequencing project: providing services to taxonomists for standard genome sequencing and annotation.</title>
        <authorList>
            <consortium name="The Broad Institute Genomics Platform"/>
            <consortium name="The Broad Institute Genome Sequencing Center for Infectious Disease"/>
            <person name="Wu L."/>
            <person name="Ma J."/>
        </authorList>
    </citation>
    <scope>NUCLEOTIDE SEQUENCE [LARGE SCALE GENOMIC DNA]</scope>
    <source>
        <strain evidence="1 2">JCM 16014</strain>
    </source>
</reference>